<keyword evidence="1" id="KW-0175">Coiled coil</keyword>
<feature type="coiled-coil region" evidence="1">
    <location>
        <begin position="636"/>
        <end position="663"/>
    </location>
</feature>
<accession>A0A1D2MEZ1</accession>
<dbReference type="AlphaFoldDB" id="A0A1D2MEZ1"/>
<evidence type="ECO:0000256" key="1">
    <source>
        <dbReference type="SAM" id="Coils"/>
    </source>
</evidence>
<proteinExistence type="predicted"/>
<dbReference type="EMBL" id="LJIJ01001501">
    <property type="protein sequence ID" value="ODM91569.1"/>
    <property type="molecule type" value="Genomic_DNA"/>
</dbReference>
<dbReference type="Proteomes" id="UP000094527">
    <property type="component" value="Unassembled WGS sequence"/>
</dbReference>
<reference evidence="2 3" key="1">
    <citation type="journal article" date="2016" name="Genome Biol. Evol.">
        <title>Gene Family Evolution Reflects Adaptation to Soil Environmental Stressors in the Genome of the Collembolan Orchesella cincta.</title>
        <authorList>
            <person name="Faddeeva-Vakhrusheva A."/>
            <person name="Derks M.F."/>
            <person name="Anvar S.Y."/>
            <person name="Agamennone V."/>
            <person name="Suring W."/>
            <person name="Smit S."/>
            <person name="van Straalen N.M."/>
            <person name="Roelofs D."/>
        </authorList>
    </citation>
    <scope>NUCLEOTIDE SEQUENCE [LARGE SCALE GENOMIC DNA]</scope>
    <source>
        <tissue evidence="2">Mixed pool</tissue>
    </source>
</reference>
<name>A0A1D2MEZ1_ORCCI</name>
<protein>
    <submittedName>
        <fullName evidence="2">Uncharacterized protein</fullName>
    </submittedName>
</protein>
<comment type="caution">
    <text evidence="2">The sequence shown here is derived from an EMBL/GenBank/DDBJ whole genome shotgun (WGS) entry which is preliminary data.</text>
</comment>
<keyword evidence="3" id="KW-1185">Reference proteome</keyword>
<organism evidence="2 3">
    <name type="scientific">Orchesella cincta</name>
    <name type="common">Springtail</name>
    <name type="synonym">Podura cincta</name>
    <dbReference type="NCBI Taxonomy" id="48709"/>
    <lineage>
        <taxon>Eukaryota</taxon>
        <taxon>Metazoa</taxon>
        <taxon>Ecdysozoa</taxon>
        <taxon>Arthropoda</taxon>
        <taxon>Hexapoda</taxon>
        <taxon>Collembola</taxon>
        <taxon>Entomobryomorpha</taxon>
        <taxon>Entomobryoidea</taxon>
        <taxon>Orchesellidae</taxon>
        <taxon>Orchesellinae</taxon>
        <taxon>Orchesella</taxon>
    </lineage>
</organism>
<evidence type="ECO:0000313" key="3">
    <source>
        <dbReference type="Proteomes" id="UP000094527"/>
    </source>
</evidence>
<sequence length="843" mass="96250">MDSDGVTLTFRKLSSPSHSKFTEILSDFEKLDFAHDKCTNVEDTLNYNEGREANPFDKMGNYYGRHKDVFLFNRILRDKKMRMKIDELLSVKDDDIKTRFFTRLQLYLERLEVGEQEAKRFLEEALVAEAFYTGPRGVEKENLNLNLGNDGVLRIGTVFDGKLDELKRLKVHGNGRRLVTVLKNGEQKNYSFTKATSCDMEIKWVANEKRCQVEIKVDGGGKLVKKAMVDGKQVKLEELIPLAKQNKGVLIRDRRLYQVLEECLQKGMFSDEKEEVEEEKLIVKEVLKVDDDDAQVVEFFAELGKNLDVLKEQGVKDPLGKLRSDYGRNGNVFILKKILKDELLRERFLNLVKESLGGDAEKLERKVDKMLEKFLQGEKLAQKIVGDEEIDAFVAGGENGNTNLNLNLNKKRTELEKLFEKAAAKGVKRIKVFGGGQRLLTILQVGGKQRNYSFRDLAQCELDLSWKAGSGNDIKTCQLVLDISSGKIFALNGAVNGNPVALEDILELAKQNRKVLINGKPLHLVLEKILAGGDGGSIVSMKSIGSQEKLTFHGIFKEQQLLQFDGSDEQRFPDAVDRFFERLLTLDFSEGAEPNAFNTLAKYYGREKKEDVFFFQTILRDPNMKQKMMSMIKSSTKCEENQLQQFNRRMERYLKRIENGEKDAKEFLGDGNAFFHGYHVAHPEHPRNIHENLNINLAKRTNITFETGDNLFAKVIPAIVQEQSELRRVKMYGNGTRLATVLKLDGGQRNYDFEDEAGCDLEVGWVAKEEEMECTLILNVEKGKLIFRKGLLNGDEMDKEKIIEFAKENKIVFIKGKNLAEILEEKTVDPDDHWEVLFDGNEN</sequence>
<evidence type="ECO:0000313" key="2">
    <source>
        <dbReference type="EMBL" id="ODM91569.1"/>
    </source>
</evidence>
<gene>
    <name evidence="2" type="ORF">Ocin01_15115</name>
</gene>